<proteinExistence type="predicted"/>
<reference evidence="1" key="1">
    <citation type="journal article" date="2020" name="Stud. Mycol.">
        <title>101 Dothideomycetes genomes: a test case for predicting lifestyles and emergence of pathogens.</title>
        <authorList>
            <person name="Haridas S."/>
            <person name="Albert R."/>
            <person name="Binder M."/>
            <person name="Bloem J."/>
            <person name="Labutti K."/>
            <person name="Salamov A."/>
            <person name="Andreopoulos B."/>
            <person name="Baker S."/>
            <person name="Barry K."/>
            <person name="Bills G."/>
            <person name="Bluhm B."/>
            <person name="Cannon C."/>
            <person name="Castanera R."/>
            <person name="Culley D."/>
            <person name="Daum C."/>
            <person name="Ezra D."/>
            <person name="Gonzalez J."/>
            <person name="Henrissat B."/>
            <person name="Kuo A."/>
            <person name="Liang C."/>
            <person name="Lipzen A."/>
            <person name="Lutzoni F."/>
            <person name="Magnuson J."/>
            <person name="Mondo S."/>
            <person name="Nolan M."/>
            <person name="Ohm R."/>
            <person name="Pangilinan J."/>
            <person name="Park H.-J."/>
            <person name="Ramirez L."/>
            <person name="Alfaro M."/>
            <person name="Sun H."/>
            <person name="Tritt A."/>
            <person name="Yoshinaga Y."/>
            <person name="Zwiers L.-H."/>
            <person name="Turgeon B."/>
            <person name="Goodwin S."/>
            <person name="Spatafora J."/>
            <person name="Crous P."/>
            <person name="Grigoriev I."/>
        </authorList>
    </citation>
    <scope>NUCLEOTIDE SEQUENCE</scope>
    <source>
        <strain evidence="1">CBS 125425</strain>
    </source>
</reference>
<accession>A0A9P4R1Y7</accession>
<name>A0A9P4R1Y7_9PLEO</name>
<dbReference type="AlphaFoldDB" id="A0A9P4R1Y7"/>
<gene>
    <name evidence="1" type="ORF">EJ04DRAFT_520710</name>
</gene>
<keyword evidence="2" id="KW-1185">Reference proteome</keyword>
<sequence>MQSHAARDSRHISSVWVNACCVWKTARQAKKKHGREECHCRTKNCTKGGRNDKVMVEWLAVERFDPPSNCQTAKRHRPCWGEAVRKALSRPKARLLGPCGTILLACNVGEPVSCDVGAAGKESDEINCLILHEATSQWSVDELSAVRNHVPGLRIRPAQPPPEFDRGTWPSVGHGMVRLEYSPFWRGGLNGVPYRHLHDLPISSRILHGALPWRNERTPD</sequence>
<dbReference type="EMBL" id="ML996112">
    <property type="protein sequence ID" value="KAF2737928.1"/>
    <property type="molecule type" value="Genomic_DNA"/>
</dbReference>
<dbReference type="Proteomes" id="UP000799444">
    <property type="component" value="Unassembled WGS sequence"/>
</dbReference>
<evidence type="ECO:0000313" key="2">
    <source>
        <dbReference type="Proteomes" id="UP000799444"/>
    </source>
</evidence>
<organism evidence="1 2">
    <name type="scientific">Polyplosphaeria fusca</name>
    <dbReference type="NCBI Taxonomy" id="682080"/>
    <lineage>
        <taxon>Eukaryota</taxon>
        <taxon>Fungi</taxon>
        <taxon>Dikarya</taxon>
        <taxon>Ascomycota</taxon>
        <taxon>Pezizomycotina</taxon>
        <taxon>Dothideomycetes</taxon>
        <taxon>Pleosporomycetidae</taxon>
        <taxon>Pleosporales</taxon>
        <taxon>Tetraplosphaeriaceae</taxon>
        <taxon>Polyplosphaeria</taxon>
    </lineage>
</organism>
<evidence type="ECO:0000313" key="1">
    <source>
        <dbReference type="EMBL" id="KAF2737928.1"/>
    </source>
</evidence>
<comment type="caution">
    <text evidence="1">The sequence shown here is derived from an EMBL/GenBank/DDBJ whole genome shotgun (WGS) entry which is preliminary data.</text>
</comment>
<protein>
    <submittedName>
        <fullName evidence="1">Uncharacterized protein</fullName>
    </submittedName>
</protein>